<accession>A0ABR1FWS8</accession>
<dbReference type="EMBL" id="JBBJCI010000213">
    <property type="protein sequence ID" value="KAK7240422.1"/>
    <property type="molecule type" value="Genomic_DNA"/>
</dbReference>
<dbReference type="Proteomes" id="UP001363151">
    <property type="component" value="Unassembled WGS sequence"/>
</dbReference>
<proteinExistence type="predicted"/>
<sequence>MYKLLMLITSACALGTNKKALKIRGGADVGPITADLAVGVGKTLAGVTVGGALLDKYAGVGSTTIVDAASGGVFTTNAVIAATTYCTSCLTSSFSTIEVVASLWIASVALKFKDSGVNEDSLKANLVETAIAAVMGVIAFVE</sequence>
<keyword evidence="2" id="KW-1185">Reference proteome</keyword>
<name>A0ABR1FWS8_AURAN</name>
<evidence type="ECO:0000313" key="1">
    <source>
        <dbReference type="EMBL" id="KAK7240422.1"/>
    </source>
</evidence>
<gene>
    <name evidence="1" type="ORF">SO694_00112087</name>
</gene>
<comment type="caution">
    <text evidence="1">The sequence shown here is derived from an EMBL/GenBank/DDBJ whole genome shotgun (WGS) entry which is preliminary data.</text>
</comment>
<evidence type="ECO:0000313" key="2">
    <source>
        <dbReference type="Proteomes" id="UP001363151"/>
    </source>
</evidence>
<reference evidence="1 2" key="1">
    <citation type="submission" date="2024-03" db="EMBL/GenBank/DDBJ databases">
        <title>Aureococcus anophagefferens CCMP1851 and Kratosvirus quantuckense: Draft genome of a second virus-susceptible host strain in the model system.</title>
        <authorList>
            <person name="Chase E."/>
            <person name="Truchon A.R."/>
            <person name="Schepens W."/>
            <person name="Wilhelm S.W."/>
        </authorList>
    </citation>
    <scope>NUCLEOTIDE SEQUENCE [LARGE SCALE GENOMIC DNA]</scope>
    <source>
        <strain evidence="1 2">CCMP1851</strain>
    </source>
</reference>
<organism evidence="1 2">
    <name type="scientific">Aureococcus anophagefferens</name>
    <name type="common">Harmful bloom alga</name>
    <dbReference type="NCBI Taxonomy" id="44056"/>
    <lineage>
        <taxon>Eukaryota</taxon>
        <taxon>Sar</taxon>
        <taxon>Stramenopiles</taxon>
        <taxon>Ochrophyta</taxon>
        <taxon>Pelagophyceae</taxon>
        <taxon>Pelagomonadales</taxon>
        <taxon>Pelagomonadaceae</taxon>
        <taxon>Aureococcus</taxon>
    </lineage>
</organism>
<protein>
    <submittedName>
        <fullName evidence="1">Uncharacterized protein</fullName>
    </submittedName>
</protein>